<dbReference type="Gene3D" id="1.10.287.110">
    <property type="entry name" value="DnaJ domain"/>
    <property type="match status" value="1"/>
</dbReference>
<evidence type="ECO:0000259" key="3">
    <source>
        <dbReference type="PROSITE" id="PS50076"/>
    </source>
</evidence>
<feature type="transmembrane region" description="Helical" evidence="2">
    <location>
        <begin position="224"/>
        <end position="241"/>
    </location>
</feature>
<feature type="compositionally biased region" description="Polar residues" evidence="1">
    <location>
        <begin position="308"/>
        <end position="319"/>
    </location>
</feature>
<keyword evidence="2" id="KW-0812">Transmembrane</keyword>
<keyword evidence="2" id="KW-1133">Transmembrane helix</keyword>
<feature type="region of interest" description="Disordered" evidence="1">
    <location>
        <begin position="39"/>
        <end position="76"/>
    </location>
</feature>
<feature type="region of interest" description="Disordered" evidence="1">
    <location>
        <begin position="295"/>
        <end position="319"/>
    </location>
</feature>
<sequence>MLVPSMRCHLGVSRPSVRATAGTCAGWLARSSFTLLQADTPGRASRGGQPGPASVGRRSAHSGPPPDQASPADRSGTGCGCRVPAHDCAFHLLGVPPSANARELKRAYYQHCLASHPDTSTADTSKRFLEVQRAYERVRHRRTVPRVPAGQCPFAPAQASTRSSRHYGRDGLKAYASFVERNRYRPDDARYKNDPGLDFGMFGTSGRDEKTGERRTWYTTNKRFRAIVIAIAAIGAFVQYWRYQWHANWMRGHLDAVDASAARALTEARKRARELGWEGQRQLLVDRLERERAAKTAVAPHVPPGTLASPSNVPPQASL</sequence>
<protein>
    <recommendedName>
        <fullName evidence="3">J domain-containing protein</fullName>
    </recommendedName>
</protein>
<evidence type="ECO:0000313" key="5">
    <source>
        <dbReference type="Proteomes" id="UP000271241"/>
    </source>
</evidence>
<dbReference type="PROSITE" id="PS50076">
    <property type="entry name" value="DNAJ_2"/>
    <property type="match status" value="1"/>
</dbReference>
<dbReference type="Proteomes" id="UP000271241">
    <property type="component" value="Unassembled WGS sequence"/>
</dbReference>
<dbReference type="InterPro" id="IPR036869">
    <property type="entry name" value="J_dom_sf"/>
</dbReference>
<evidence type="ECO:0000256" key="2">
    <source>
        <dbReference type="SAM" id="Phobius"/>
    </source>
</evidence>
<proteinExistence type="predicted"/>
<evidence type="ECO:0000256" key="1">
    <source>
        <dbReference type="SAM" id="MobiDB-lite"/>
    </source>
</evidence>
<dbReference type="AlphaFoldDB" id="A0A4P9XMU0"/>
<keyword evidence="2" id="KW-0472">Membrane</keyword>
<keyword evidence="5" id="KW-1185">Reference proteome</keyword>
<reference evidence="5" key="1">
    <citation type="journal article" date="2018" name="Nat. Microbiol.">
        <title>Leveraging single-cell genomics to expand the fungal tree of life.</title>
        <authorList>
            <person name="Ahrendt S.R."/>
            <person name="Quandt C.A."/>
            <person name="Ciobanu D."/>
            <person name="Clum A."/>
            <person name="Salamov A."/>
            <person name="Andreopoulos B."/>
            <person name="Cheng J.F."/>
            <person name="Woyke T."/>
            <person name="Pelin A."/>
            <person name="Henrissat B."/>
            <person name="Reynolds N.K."/>
            <person name="Benny G.L."/>
            <person name="Smith M.E."/>
            <person name="James T.Y."/>
            <person name="Grigoriev I.V."/>
        </authorList>
    </citation>
    <scope>NUCLEOTIDE SEQUENCE [LARGE SCALE GENOMIC DNA]</scope>
    <source>
        <strain evidence="5">RSA 1356</strain>
    </source>
</reference>
<dbReference type="InterPro" id="IPR001623">
    <property type="entry name" value="DnaJ_domain"/>
</dbReference>
<feature type="region of interest" description="Disordered" evidence="1">
    <location>
        <begin position="147"/>
        <end position="166"/>
    </location>
</feature>
<accession>A0A4P9XMU0</accession>
<feature type="domain" description="J" evidence="3">
    <location>
        <begin position="88"/>
        <end position="171"/>
    </location>
</feature>
<name>A0A4P9XMU0_9FUNG</name>
<dbReference type="CDD" id="cd06257">
    <property type="entry name" value="DnaJ"/>
    <property type="match status" value="1"/>
</dbReference>
<dbReference type="SUPFAM" id="SSF46565">
    <property type="entry name" value="Chaperone J-domain"/>
    <property type="match status" value="1"/>
</dbReference>
<dbReference type="Pfam" id="PF00226">
    <property type="entry name" value="DnaJ"/>
    <property type="match status" value="1"/>
</dbReference>
<dbReference type="SMART" id="SM00271">
    <property type="entry name" value="DnaJ"/>
    <property type="match status" value="1"/>
</dbReference>
<dbReference type="OrthoDB" id="445556at2759"/>
<dbReference type="EMBL" id="KZ992763">
    <property type="protein sequence ID" value="RKP07122.1"/>
    <property type="molecule type" value="Genomic_DNA"/>
</dbReference>
<gene>
    <name evidence="4" type="ORF">THASP1DRAFT_31068</name>
</gene>
<organism evidence="4 5">
    <name type="scientific">Thamnocephalis sphaerospora</name>
    <dbReference type="NCBI Taxonomy" id="78915"/>
    <lineage>
        <taxon>Eukaryota</taxon>
        <taxon>Fungi</taxon>
        <taxon>Fungi incertae sedis</taxon>
        <taxon>Zoopagomycota</taxon>
        <taxon>Zoopagomycotina</taxon>
        <taxon>Zoopagomycetes</taxon>
        <taxon>Zoopagales</taxon>
        <taxon>Sigmoideomycetaceae</taxon>
        <taxon>Thamnocephalis</taxon>
    </lineage>
</organism>
<evidence type="ECO:0000313" key="4">
    <source>
        <dbReference type="EMBL" id="RKP07122.1"/>
    </source>
</evidence>